<organism evidence="2 3">
    <name type="scientific">Stylosanthes scabra</name>
    <dbReference type="NCBI Taxonomy" id="79078"/>
    <lineage>
        <taxon>Eukaryota</taxon>
        <taxon>Viridiplantae</taxon>
        <taxon>Streptophyta</taxon>
        <taxon>Embryophyta</taxon>
        <taxon>Tracheophyta</taxon>
        <taxon>Spermatophyta</taxon>
        <taxon>Magnoliopsida</taxon>
        <taxon>eudicotyledons</taxon>
        <taxon>Gunneridae</taxon>
        <taxon>Pentapetalae</taxon>
        <taxon>rosids</taxon>
        <taxon>fabids</taxon>
        <taxon>Fabales</taxon>
        <taxon>Fabaceae</taxon>
        <taxon>Papilionoideae</taxon>
        <taxon>50 kb inversion clade</taxon>
        <taxon>dalbergioids sensu lato</taxon>
        <taxon>Dalbergieae</taxon>
        <taxon>Pterocarpus clade</taxon>
        <taxon>Stylosanthes</taxon>
    </lineage>
</organism>
<comment type="caution">
    <text evidence="2">The sequence shown here is derived from an EMBL/GenBank/DDBJ whole genome shotgun (WGS) entry which is preliminary data.</text>
</comment>
<evidence type="ECO:0000313" key="2">
    <source>
        <dbReference type="EMBL" id="MED6198342.1"/>
    </source>
</evidence>
<feature type="transmembrane region" description="Helical" evidence="1">
    <location>
        <begin position="27"/>
        <end position="56"/>
    </location>
</feature>
<evidence type="ECO:0000256" key="1">
    <source>
        <dbReference type="SAM" id="Phobius"/>
    </source>
</evidence>
<dbReference type="Proteomes" id="UP001341840">
    <property type="component" value="Unassembled WGS sequence"/>
</dbReference>
<name>A0ABU6XKX7_9FABA</name>
<keyword evidence="1" id="KW-0472">Membrane</keyword>
<gene>
    <name evidence="2" type="ORF">PIB30_065461</name>
</gene>
<sequence>MYGLVTRYPGVVINRDRNFTVPFFRSIFLPFFCFVEMTCCFFASSSTLLTASIAIAASRVCLSRSSVRAASNYWMMASMLRSGYLTIVQRTLDGVASLNDQSKKMCLQVAKLTGVTESYD</sequence>
<protein>
    <submittedName>
        <fullName evidence="2">Uncharacterized protein</fullName>
    </submittedName>
</protein>
<dbReference type="EMBL" id="JASCZI010212101">
    <property type="protein sequence ID" value="MED6198342.1"/>
    <property type="molecule type" value="Genomic_DNA"/>
</dbReference>
<keyword evidence="3" id="KW-1185">Reference proteome</keyword>
<evidence type="ECO:0000313" key="3">
    <source>
        <dbReference type="Proteomes" id="UP001341840"/>
    </source>
</evidence>
<keyword evidence="1" id="KW-1133">Transmembrane helix</keyword>
<keyword evidence="1" id="KW-0812">Transmembrane</keyword>
<reference evidence="2 3" key="1">
    <citation type="journal article" date="2023" name="Plants (Basel)">
        <title>Bridging the Gap: Combining Genomics and Transcriptomics Approaches to Understand Stylosanthes scabra, an Orphan Legume from the Brazilian Caatinga.</title>
        <authorList>
            <person name="Ferreira-Neto J.R.C."/>
            <person name="da Silva M.D."/>
            <person name="Binneck E."/>
            <person name="de Melo N.F."/>
            <person name="da Silva R.H."/>
            <person name="de Melo A.L.T.M."/>
            <person name="Pandolfi V."/>
            <person name="Bustamante F.O."/>
            <person name="Brasileiro-Vidal A.C."/>
            <person name="Benko-Iseppon A.M."/>
        </authorList>
    </citation>
    <scope>NUCLEOTIDE SEQUENCE [LARGE SCALE GENOMIC DNA]</scope>
    <source>
        <tissue evidence="2">Leaves</tissue>
    </source>
</reference>
<proteinExistence type="predicted"/>
<accession>A0ABU6XKX7</accession>